<dbReference type="PANTHER" id="PTHR36435:SF6">
    <property type="entry name" value="ABORTIVE INFECTION PROTEIN"/>
    <property type="match status" value="1"/>
</dbReference>
<sequence length="238" mass="27004">MPKHYWYIIVTYLIAQISAIPAVWLIVQASEISRFDAIAIWSVFSFTIATIIILLLLRRNPQDALARSEDKAGPGKVVLWSIAGVFLALFAQAIAATIERELFGVSPGSENTMGLMEIARESPLFILLPVVFAPITEEIIFRKIIFGTIYKRTNFWLAVLVSALFFGAFHFDFSHMLVYFSMGVVFAFLYVKTKRIITPIVAHMAMNSFVVVSQYFLTEEDIRRMQEQLETIFIGGFL</sequence>
<feature type="transmembrane region" description="Helical" evidence="1">
    <location>
        <begin position="38"/>
        <end position="57"/>
    </location>
</feature>
<keyword evidence="1" id="KW-0812">Transmembrane</keyword>
<evidence type="ECO:0000313" key="3">
    <source>
        <dbReference type="EMBL" id="SDP80490.1"/>
    </source>
</evidence>
<dbReference type="RefSeq" id="WP_089654971.1">
    <property type="nucleotide sequence ID" value="NZ_FNIZ01000040.1"/>
</dbReference>
<dbReference type="GO" id="GO:0080120">
    <property type="term" value="P:CAAX-box protein maturation"/>
    <property type="evidence" value="ECO:0007669"/>
    <property type="project" value="UniProtKB-ARBA"/>
</dbReference>
<dbReference type="OrthoDB" id="2194912at2"/>
<organism evidence="3 4">
    <name type="scientific">Halobacillus aidingensis</name>
    <dbReference type="NCBI Taxonomy" id="240303"/>
    <lineage>
        <taxon>Bacteria</taxon>
        <taxon>Bacillati</taxon>
        <taxon>Bacillota</taxon>
        <taxon>Bacilli</taxon>
        <taxon>Bacillales</taxon>
        <taxon>Bacillaceae</taxon>
        <taxon>Halobacillus</taxon>
    </lineage>
</organism>
<feature type="transmembrane region" description="Helical" evidence="1">
    <location>
        <begin position="77"/>
        <end position="98"/>
    </location>
</feature>
<evidence type="ECO:0000259" key="2">
    <source>
        <dbReference type="Pfam" id="PF02517"/>
    </source>
</evidence>
<evidence type="ECO:0000313" key="4">
    <source>
        <dbReference type="Proteomes" id="UP000198860"/>
    </source>
</evidence>
<dbReference type="InterPro" id="IPR003675">
    <property type="entry name" value="Rce1/LyrA-like_dom"/>
</dbReference>
<protein>
    <recommendedName>
        <fullName evidence="2">CAAX prenyl protease 2/Lysostaphin resistance protein A-like domain-containing protein</fullName>
    </recommendedName>
</protein>
<keyword evidence="1" id="KW-0472">Membrane</keyword>
<keyword evidence="4" id="KW-1185">Reference proteome</keyword>
<feature type="domain" description="CAAX prenyl protease 2/Lysostaphin resistance protein A-like" evidence="2">
    <location>
        <begin position="122"/>
        <end position="208"/>
    </location>
</feature>
<evidence type="ECO:0000256" key="1">
    <source>
        <dbReference type="SAM" id="Phobius"/>
    </source>
</evidence>
<dbReference type="PANTHER" id="PTHR36435">
    <property type="entry name" value="SLR1288 PROTEIN"/>
    <property type="match status" value="1"/>
</dbReference>
<feature type="transmembrane region" description="Helical" evidence="1">
    <location>
        <begin position="200"/>
        <end position="217"/>
    </location>
</feature>
<accession>A0A1H0VPW5</accession>
<dbReference type="AlphaFoldDB" id="A0A1H0VPW5"/>
<feature type="transmembrane region" description="Helical" evidence="1">
    <location>
        <begin position="153"/>
        <end position="171"/>
    </location>
</feature>
<dbReference type="EMBL" id="FNIZ01000040">
    <property type="protein sequence ID" value="SDP80490.1"/>
    <property type="molecule type" value="Genomic_DNA"/>
</dbReference>
<name>A0A1H0VPW5_HALAD</name>
<dbReference type="Proteomes" id="UP000198860">
    <property type="component" value="Unassembled WGS sequence"/>
</dbReference>
<proteinExistence type="predicted"/>
<keyword evidence="1" id="KW-1133">Transmembrane helix</keyword>
<dbReference type="GO" id="GO:0004175">
    <property type="term" value="F:endopeptidase activity"/>
    <property type="evidence" value="ECO:0007669"/>
    <property type="project" value="UniProtKB-ARBA"/>
</dbReference>
<reference evidence="4" key="1">
    <citation type="submission" date="2016-10" db="EMBL/GenBank/DDBJ databases">
        <authorList>
            <person name="Varghese N."/>
            <person name="Submissions S."/>
        </authorList>
    </citation>
    <scope>NUCLEOTIDE SEQUENCE [LARGE SCALE GENOMIC DNA]</scope>
    <source>
        <strain evidence="4">CGMCC 1.3703</strain>
    </source>
</reference>
<dbReference type="STRING" id="240303.SAMN05421677_14017"/>
<gene>
    <name evidence="3" type="ORF">SAMN05421677_14017</name>
</gene>
<feature type="transmembrane region" description="Helical" evidence="1">
    <location>
        <begin position="5"/>
        <end position="26"/>
    </location>
</feature>
<dbReference type="InterPro" id="IPR052710">
    <property type="entry name" value="CAAX_protease"/>
</dbReference>
<dbReference type="Pfam" id="PF02517">
    <property type="entry name" value="Rce1-like"/>
    <property type="match status" value="1"/>
</dbReference>
<feature type="transmembrane region" description="Helical" evidence="1">
    <location>
        <begin position="123"/>
        <end position="141"/>
    </location>
</feature>